<dbReference type="AlphaFoldDB" id="A0A5B7F5V4"/>
<keyword evidence="3" id="KW-1185">Reference proteome</keyword>
<comment type="caution">
    <text evidence="2">The sequence shown here is derived from an EMBL/GenBank/DDBJ whole genome shotgun (WGS) entry which is preliminary data.</text>
</comment>
<gene>
    <name evidence="2" type="ORF">E2C01_036543</name>
</gene>
<accession>A0A5B7F5V4</accession>
<name>A0A5B7F5V4_PORTR</name>
<evidence type="ECO:0000256" key="1">
    <source>
        <dbReference type="SAM" id="MobiDB-lite"/>
    </source>
</evidence>
<reference evidence="2 3" key="1">
    <citation type="submission" date="2019-05" db="EMBL/GenBank/DDBJ databases">
        <title>Another draft genome of Portunus trituberculatus and its Hox gene families provides insights of decapod evolution.</title>
        <authorList>
            <person name="Jeong J.-H."/>
            <person name="Song I."/>
            <person name="Kim S."/>
            <person name="Choi T."/>
            <person name="Kim D."/>
            <person name="Ryu S."/>
            <person name="Kim W."/>
        </authorList>
    </citation>
    <scope>NUCLEOTIDE SEQUENCE [LARGE SCALE GENOMIC DNA]</scope>
    <source>
        <tissue evidence="2">Muscle</tissue>
    </source>
</reference>
<evidence type="ECO:0000313" key="2">
    <source>
        <dbReference type="EMBL" id="MPC42910.1"/>
    </source>
</evidence>
<feature type="region of interest" description="Disordered" evidence="1">
    <location>
        <begin position="1"/>
        <end position="84"/>
    </location>
</feature>
<organism evidence="2 3">
    <name type="scientific">Portunus trituberculatus</name>
    <name type="common">Swimming crab</name>
    <name type="synonym">Neptunus trituberculatus</name>
    <dbReference type="NCBI Taxonomy" id="210409"/>
    <lineage>
        <taxon>Eukaryota</taxon>
        <taxon>Metazoa</taxon>
        <taxon>Ecdysozoa</taxon>
        <taxon>Arthropoda</taxon>
        <taxon>Crustacea</taxon>
        <taxon>Multicrustacea</taxon>
        <taxon>Malacostraca</taxon>
        <taxon>Eumalacostraca</taxon>
        <taxon>Eucarida</taxon>
        <taxon>Decapoda</taxon>
        <taxon>Pleocyemata</taxon>
        <taxon>Brachyura</taxon>
        <taxon>Eubrachyura</taxon>
        <taxon>Portunoidea</taxon>
        <taxon>Portunidae</taxon>
        <taxon>Portuninae</taxon>
        <taxon>Portunus</taxon>
    </lineage>
</organism>
<protein>
    <submittedName>
        <fullName evidence="2">Uncharacterized protein</fullName>
    </submittedName>
</protein>
<evidence type="ECO:0000313" key="3">
    <source>
        <dbReference type="Proteomes" id="UP000324222"/>
    </source>
</evidence>
<proteinExistence type="predicted"/>
<sequence>MKEARSEDEEREDGGRNTWKRQLLREKQVEEDGATDVQEGNRCSRKGEERRAEERRTLSVQEEEEEEGRKKDKMTDRKMKKRRG</sequence>
<dbReference type="Proteomes" id="UP000324222">
    <property type="component" value="Unassembled WGS sequence"/>
</dbReference>
<feature type="compositionally biased region" description="Acidic residues" evidence="1">
    <location>
        <begin position="1"/>
        <end position="12"/>
    </location>
</feature>
<dbReference type="EMBL" id="VSRR010005611">
    <property type="protein sequence ID" value="MPC42910.1"/>
    <property type="molecule type" value="Genomic_DNA"/>
</dbReference>
<feature type="compositionally biased region" description="Basic and acidic residues" evidence="1">
    <location>
        <begin position="45"/>
        <end position="57"/>
    </location>
</feature>
<feature type="compositionally biased region" description="Basic and acidic residues" evidence="1">
    <location>
        <begin position="67"/>
        <end position="77"/>
    </location>
</feature>